<dbReference type="EMBL" id="MHTA01000014">
    <property type="protein sequence ID" value="OHA54330.1"/>
    <property type="molecule type" value="Genomic_DNA"/>
</dbReference>
<dbReference type="Proteomes" id="UP000177649">
    <property type="component" value="Unassembled WGS sequence"/>
</dbReference>
<dbReference type="GO" id="GO:0003677">
    <property type="term" value="F:DNA binding"/>
    <property type="evidence" value="ECO:0007669"/>
    <property type="project" value="InterPro"/>
</dbReference>
<evidence type="ECO:0000313" key="2">
    <source>
        <dbReference type="Proteomes" id="UP000177649"/>
    </source>
</evidence>
<dbReference type="GO" id="GO:0016075">
    <property type="term" value="P:rRNA catabolic process"/>
    <property type="evidence" value="ECO:0007669"/>
    <property type="project" value="TreeGrafter"/>
</dbReference>
<evidence type="ECO:0008006" key="3">
    <source>
        <dbReference type="Google" id="ProtNLM"/>
    </source>
</evidence>
<proteinExistence type="predicted"/>
<dbReference type="Gene3D" id="2.30.30.110">
    <property type="match status" value="1"/>
</dbReference>
<dbReference type="STRING" id="1802370.A2Z62_01240"/>
<gene>
    <name evidence="1" type="ORF">A2Z62_01240</name>
</gene>
<sequence length="112" mass="12190">MPKKGKIVLIPFPFTDLSASKVRPAVIISSLAQGEDIIVAFISSVKSKIQKTDVVLNSYDKDFSKTGLKADSVIKTGKLATLDKKIILGEIGEISADTEKEINKKIKILFVL</sequence>
<dbReference type="SUPFAM" id="SSF50118">
    <property type="entry name" value="Cell growth inhibitor/plasmid maintenance toxic component"/>
    <property type="match status" value="1"/>
</dbReference>
<dbReference type="PANTHER" id="PTHR33988">
    <property type="entry name" value="ENDORIBONUCLEASE MAZF-RELATED"/>
    <property type="match status" value="1"/>
</dbReference>
<accession>A0A1G2Q170</accession>
<protein>
    <recommendedName>
        <fullName evidence="3">PemK family protein</fullName>
    </recommendedName>
</protein>
<organism evidence="1 2">
    <name type="scientific">Candidatus Terrybacteria bacterium RIFCSPLOWO2_02_42_20</name>
    <dbReference type="NCBI Taxonomy" id="1802370"/>
    <lineage>
        <taxon>Bacteria</taxon>
        <taxon>Candidatus Terryibacteriota</taxon>
    </lineage>
</organism>
<dbReference type="InterPro" id="IPR011067">
    <property type="entry name" value="Plasmid_toxin/cell-grow_inhib"/>
</dbReference>
<dbReference type="GO" id="GO:0004521">
    <property type="term" value="F:RNA endonuclease activity"/>
    <property type="evidence" value="ECO:0007669"/>
    <property type="project" value="TreeGrafter"/>
</dbReference>
<name>A0A1G2Q170_9BACT</name>
<dbReference type="Pfam" id="PF02452">
    <property type="entry name" value="PemK_toxin"/>
    <property type="match status" value="1"/>
</dbReference>
<dbReference type="InterPro" id="IPR003477">
    <property type="entry name" value="PemK-like"/>
</dbReference>
<comment type="caution">
    <text evidence="1">The sequence shown here is derived from an EMBL/GenBank/DDBJ whole genome shotgun (WGS) entry which is preliminary data.</text>
</comment>
<evidence type="ECO:0000313" key="1">
    <source>
        <dbReference type="EMBL" id="OHA54330.1"/>
    </source>
</evidence>
<dbReference type="GO" id="GO:0006402">
    <property type="term" value="P:mRNA catabolic process"/>
    <property type="evidence" value="ECO:0007669"/>
    <property type="project" value="TreeGrafter"/>
</dbReference>
<reference evidence="1 2" key="1">
    <citation type="journal article" date="2016" name="Nat. Commun.">
        <title>Thousands of microbial genomes shed light on interconnected biogeochemical processes in an aquifer system.</title>
        <authorList>
            <person name="Anantharaman K."/>
            <person name="Brown C.T."/>
            <person name="Hug L.A."/>
            <person name="Sharon I."/>
            <person name="Castelle C.J."/>
            <person name="Probst A.J."/>
            <person name="Thomas B.C."/>
            <person name="Singh A."/>
            <person name="Wilkins M.J."/>
            <person name="Karaoz U."/>
            <person name="Brodie E.L."/>
            <person name="Williams K.H."/>
            <person name="Hubbard S.S."/>
            <person name="Banfield J.F."/>
        </authorList>
    </citation>
    <scope>NUCLEOTIDE SEQUENCE [LARGE SCALE GENOMIC DNA]</scope>
</reference>
<dbReference type="AlphaFoldDB" id="A0A1G2Q170"/>